<evidence type="ECO:0000256" key="1">
    <source>
        <dbReference type="ARBA" id="ARBA00004651"/>
    </source>
</evidence>
<evidence type="ECO:0000259" key="8">
    <source>
        <dbReference type="Pfam" id="PF13396"/>
    </source>
</evidence>
<organism evidence="9 10">
    <name type="scientific">Streptomyces lydicus</name>
    <dbReference type="NCBI Taxonomy" id="47763"/>
    <lineage>
        <taxon>Bacteria</taxon>
        <taxon>Bacillati</taxon>
        <taxon>Actinomycetota</taxon>
        <taxon>Actinomycetes</taxon>
        <taxon>Kitasatosporales</taxon>
        <taxon>Streptomycetaceae</taxon>
        <taxon>Streptomyces</taxon>
    </lineage>
</organism>
<dbReference type="InterPro" id="IPR027379">
    <property type="entry name" value="CLS_N"/>
</dbReference>
<feature type="transmembrane region" description="Helical" evidence="6">
    <location>
        <begin position="46"/>
        <end position="64"/>
    </location>
</feature>
<feature type="domain" description="SHOCT" evidence="7">
    <location>
        <begin position="103"/>
        <end position="130"/>
    </location>
</feature>
<comment type="subcellular location">
    <subcellularLocation>
        <location evidence="1">Cell membrane</location>
        <topology evidence="1">Multi-pass membrane protein</topology>
    </subcellularLocation>
</comment>
<evidence type="ECO:0000256" key="6">
    <source>
        <dbReference type="SAM" id="Phobius"/>
    </source>
</evidence>
<dbReference type="EMBL" id="CP017157">
    <property type="protein sequence ID" value="AOP51366.1"/>
    <property type="molecule type" value="Genomic_DNA"/>
</dbReference>
<feature type="transmembrane region" description="Helical" evidence="6">
    <location>
        <begin position="7"/>
        <end position="26"/>
    </location>
</feature>
<evidence type="ECO:0000259" key="7">
    <source>
        <dbReference type="Pfam" id="PF09851"/>
    </source>
</evidence>
<protein>
    <recommendedName>
        <fullName evidence="11">SHOCT domain-containing protein</fullName>
    </recommendedName>
</protein>
<dbReference type="Proteomes" id="UP000094094">
    <property type="component" value="Chromosome"/>
</dbReference>
<evidence type="ECO:0000313" key="9">
    <source>
        <dbReference type="EMBL" id="AOP51366.1"/>
    </source>
</evidence>
<evidence type="ECO:0000256" key="4">
    <source>
        <dbReference type="ARBA" id="ARBA00022989"/>
    </source>
</evidence>
<evidence type="ECO:0008006" key="11">
    <source>
        <dbReference type="Google" id="ProtNLM"/>
    </source>
</evidence>
<keyword evidence="5 6" id="KW-0472">Membrane</keyword>
<accession>A0A1D7VX62</accession>
<keyword evidence="2" id="KW-1003">Cell membrane</keyword>
<dbReference type="InterPro" id="IPR018649">
    <property type="entry name" value="SHOCT"/>
</dbReference>
<evidence type="ECO:0000256" key="5">
    <source>
        <dbReference type="ARBA" id="ARBA00023136"/>
    </source>
</evidence>
<keyword evidence="10" id="KW-1185">Reference proteome</keyword>
<keyword evidence="3 6" id="KW-0812">Transmembrane</keyword>
<keyword evidence="4 6" id="KW-1133">Transmembrane helix</keyword>
<dbReference type="AlphaFoldDB" id="A0A1D7VX62"/>
<gene>
    <name evidence="9" type="ORF">SL103_20325</name>
</gene>
<dbReference type="Pfam" id="PF13396">
    <property type="entry name" value="PLDc_N"/>
    <property type="match status" value="1"/>
</dbReference>
<dbReference type="KEGG" id="slc:SL103_20325"/>
<evidence type="ECO:0000256" key="3">
    <source>
        <dbReference type="ARBA" id="ARBA00022692"/>
    </source>
</evidence>
<evidence type="ECO:0000313" key="10">
    <source>
        <dbReference type="Proteomes" id="UP000094094"/>
    </source>
</evidence>
<reference evidence="9 10" key="1">
    <citation type="submission" date="2016-09" db="EMBL/GenBank/DDBJ databases">
        <title>Complete genome sequencing of Streptomyces lydicus 103 and metabolic pathways analysis of antibiotic biosynthesis.</title>
        <authorList>
            <person name="Jia N."/>
            <person name="Ding M.-Z."/>
            <person name="Gao F."/>
            <person name="Yuan Y.-J."/>
        </authorList>
    </citation>
    <scope>NUCLEOTIDE SEQUENCE [LARGE SCALE GENOMIC DNA]</scope>
    <source>
        <strain evidence="9 10">103</strain>
    </source>
</reference>
<name>A0A1D7VX62_9ACTN</name>
<dbReference type="GO" id="GO:0005886">
    <property type="term" value="C:plasma membrane"/>
    <property type="evidence" value="ECO:0007669"/>
    <property type="project" value="UniProtKB-SubCell"/>
</dbReference>
<evidence type="ECO:0000256" key="2">
    <source>
        <dbReference type="ARBA" id="ARBA00022475"/>
    </source>
</evidence>
<feature type="domain" description="Cardiolipin synthase N-terminal" evidence="8">
    <location>
        <begin position="19"/>
        <end position="65"/>
    </location>
</feature>
<proteinExistence type="predicted"/>
<dbReference type="OrthoDB" id="7596142at2"/>
<dbReference type="RefSeq" id="WP_069573952.1">
    <property type="nucleotide sequence ID" value="NZ_CP017157.1"/>
</dbReference>
<dbReference type="Pfam" id="PF09851">
    <property type="entry name" value="SHOCT"/>
    <property type="match status" value="1"/>
</dbReference>
<sequence length="131" mass="15158">MDYPLLNAFWTMCLIFLWVMWFFLLFRIIGDIFRSSDLNNWAKTGWLVLVLVLPFLGVFIYVLARGRSMTEREVARAEQQQKQLRSYIRETAGTADESARHADALAKLADLKAHGDITEEEFQKAKAKVLT</sequence>